<organism evidence="1 2">
    <name type="scientific">Pseudoduganella chitinolytica</name>
    <dbReference type="NCBI Taxonomy" id="34070"/>
    <lineage>
        <taxon>Bacteria</taxon>
        <taxon>Pseudomonadati</taxon>
        <taxon>Pseudomonadota</taxon>
        <taxon>Betaproteobacteria</taxon>
        <taxon>Burkholderiales</taxon>
        <taxon>Oxalobacteraceae</taxon>
        <taxon>Telluria group</taxon>
        <taxon>Pseudoduganella</taxon>
    </lineage>
</organism>
<protein>
    <submittedName>
        <fullName evidence="1">Uncharacterized protein</fullName>
    </submittedName>
</protein>
<accession>A0ABY8BA12</accession>
<evidence type="ECO:0000313" key="1">
    <source>
        <dbReference type="EMBL" id="WEF32273.1"/>
    </source>
</evidence>
<dbReference type="RefSeq" id="WP_277415029.1">
    <property type="nucleotide sequence ID" value="NZ_CP119083.1"/>
</dbReference>
<evidence type="ECO:0000313" key="2">
    <source>
        <dbReference type="Proteomes" id="UP001216510"/>
    </source>
</evidence>
<keyword evidence="2" id="KW-1185">Reference proteome</keyword>
<name>A0ABY8BA12_9BURK</name>
<sequence>MDYTGTMRRLLIRQTRDATLSPDQAEGVVRAFEQARVVDRDGKTMLVEVDPCEMDQLTERLRERLPGWLVSEQGPPAPVPDHCLHVKT</sequence>
<gene>
    <name evidence="1" type="ORF">PX653_23090</name>
</gene>
<dbReference type="Proteomes" id="UP001216510">
    <property type="component" value="Chromosome"/>
</dbReference>
<reference evidence="1 2" key="1">
    <citation type="submission" date="2023-02" db="EMBL/GenBank/DDBJ databases">
        <title>Gemone sequence of Telluria chitinolytica ACM 3522T.</title>
        <authorList>
            <person name="Frediansyah A."/>
            <person name="Miess H."/>
            <person name="Gross H."/>
        </authorList>
    </citation>
    <scope>NUCLEOTIDE SEQUENCE [LARGE SCALE GENOMIC DNA]</scope>
    <source>
        <strain evidence="1 2">ACM 3522</strain>
    </source>
</reference>
<proteinExistence type="predicted"/>
<dbReference type="EMBL" id="CP119083">
    <property type="protein sequence ID" value="WEF32273.1"/>
    <property type="molecule type" value="Genomic_DNA"/>
</dbReference>